<dbReference type="GO" id="GO:0008081">
    <property type="term" value="F:phosphoric diester hydrolase activity"/>
    <property type="evidence" value="ECO:0007669"/>
    <property type="project" value="InterPro"/>
</dbReference>
<dbReference type="RefSeq" id="XP_033588685.1">
    <property type="nucleotide sequence ID" value="XM_033729876.1"/>
</dbReference>
<dbReference type="PANTHER" id="PTHR13593:SF113">
    <property type="entry name" value="SI:DKEY-266F7.9"/>
    <property type="match status" value="1"/>
</dbReference>
<dbReference type="EMBL" id="MU001637">
    <property type="protein sequence ID" value="KAF2482115.1"/>
    <property type="molecule type" value="Genomic_DNA"/>
</dbReference>
<dbReference type="OrthoDB" id="1046782at2759"/>
<dbReference type="Proteomes" id="UP000799767">
    <property type="component" value="Unassembled WGS sequence"/>
</dbReference>
<dbReference type="SUPFAM" id="SSF51695">
    <property type="entry name" value="PLC-like phosphodiesterases"/>
    <property type="match status" value="1"/>
</dbReference>
<dbReference type="GeneID" id="54470878"/>
<organism evidence="1 2">
    <name type="scientific">Neohortaea acidophila</name>
    <dbReference type="NCBI Taxonomy" id="245834"/>
    <lineage>
        <taxon>Eukaryota</taxon>
        <taxon>Fungi</taxon>
        <taxon>Dikarya</taxon>
        <taxon>Ascomycota</taxon>
        <taxon>Pezizomycotina</taxon>
        <taxon>Dothideomycetes</taxon>
        <taxon>Dothideomycetidae</taxon>
        <taxon>Mycosphaerellales</taxon>
        <taxon>Teratosphaeriaceae</taxon>
        <taxon>Neohortaea</taxon>
    </lineage>
</organism>
<dbReference type="InterPro" id="IPR051057">
    <property type="entry name" value="PI-PLC_domain"/>
</dbReference>
<evidence type="ECO:0000313" key="1">
    <source>
        <dbReference type="EMBL" id="KAF2482115.1"/>
    </source>
</evidence>
<reference evidence="1" key="1">
    <citation type="journal article" date="2020" name="Stud. Mycol.">
        <title>101 Dothideomycetes genomes: a test case for predicting lifestyles and emergence of pathogens.</title>
        <authorList>
            <person name="Haridas S."/>
            <person name="Albert R."/>
            <person name="Binder M."/>
            <person name="Bloem J."/>
            <person name="Labutti K."/>
            <person name="Salamov A."/>
            <person name="Andreopoulos B."/>
            <person name="Baker S."/>
            <person name="Barry K."/>
            <person name="Bills G."/>
            <person name="Bluhm B."/>
            <person name="Cannon C."/>
            <person name="Castanera R."/>
            <person name="Culley D."/>
            <person name="Daum C."/>
            <person name="Ezra D."/>
            <person name="Gonzalez J."/>
            <person name="Henrissat B."/>
            <person name="Kuo A."/>
            <person name="Liang C."/>
            <person name="Lipzen A."/>
            <person name="Lutzoni F."/>
            <person name="Magnuson J."/>
            <person name="Mondo S."/>
            <person name="Nolan M."/>
            <person name="Ohm R."/>
            <person name="Pangilinan J."/>
            <person name="Park H.-J."/>
            <person name="Ramirez L."/>
            <person name="Alfaro M."/>
            <person name="Sun H."/>
            <person name="Tritt A."/>
            <person name="Yoshinaga Y."/>
            <person name="Zwiers L.-H."/>
            <person name="Turgeon B."/>
            <person name="Goodwin S."/>
            <person name="Spatafora J."/>
            <person name="Crous P."/>
            <person name="Grigoriev I."/>
        </authorList>
    </citation>
    <scope>NUCLEOTIDE SEQUENCE</scope>
    <source>
        <strain evidence="1">CBS 113389</strain>
    </source>
</reference>
<evidence type="ECO:0000313" key="2">
    <source>
        <dbReference type="Proteomes" id="UP000799767"/>
    </source>
</evidence>
<keyword evidence="2" id="KW-1185">Reference proteome</keyword>
<gene>
    <name evidence="1" type="ORF">BDY17DRAFT_177542</name>
</gene>
<dbReference type="AlphaFoldDB" id="A0A6A6PQA2"/>
<dbReference type="PANTHER" id="PTHR13593">
    <property type="match status" value="1"/>
</dbReference>
<name>A0A6A6PQA2_9PEZI</name>
<proteinExistence type="predicted"/>
<dbReference type="GO" id="GO:0006629">
    <property type="term" value="P:lipid metabolic process"/>
    <property type="evidence" value="ECO:0007669"/>
    <property type="project" value="InterPro"/>
</dbReference>
<protein>
    <submittedName>
        <fullName evidence="1">PLC-like phosphodiesterase</fullName>
    </submittedName>
</protein>
<dbReference type="Gene3D" id="3.20.20.190">
    <property type="entry name" value="Phosphatidylinositol (PI) phosphodiesterase"/>
    <property type="match status" value="1"/>
</dbReference>
<sequence>MDFLQKATAKLDVQDKLPGQLKDMLGGDNKGKQGEGKHLAQTHDDAAGFPQGLRPSDWMGDLVAKGIVPATAAVTEFRYPGSHDAATYGSGLESFSYQCQDKNFYDQMMTGQRCFDLRLAPAEDKKKFIPVHGIAKNTADDFNQGPKRAEKDDLVSQIFRFAKDHPSELLVFQVRVEGLEGAQNAFAES</sequence>
<dbReference type="InterPro" id="IPR017946">
    <property type="entry name" value="PLC-like_Pdiesterase_TIM-brl"/>
</dbReference>
<dbReference type="PROSITE" id="PS50007">
    <property type="entry name" value="PIPLC_X_DOMAIN"/>
    <property type="match status" value="1"/>
</dbReference>
<accession>A0A6A6PQA2</accession>